<dbReference type="PANTHER" id="PTHR46517">
    <property type="entry name" value="FRUCTOSE-2,6-BISPHOSPHATASE TIGAR"/>
    <property type="match status" value="1"/>
</dbReference>
<reference evidence="4" key="2">
    <citation type="submission" date="2021-05" db="EMBL/GenBank/DDBJ databases">
        <title>Protein family content uncovers lineage relationships and bacterial pathway maintenance mechanisms in DPANN archaea.</title>
        <authorList>
            <person name="Castelle C.J."/>
            <person name="Meheust R."/>
            <person name="Jaffe A.L."/>
            <person name="Seitz K."/>
            <person name="Gong X."/>
            <person name="Baker B.J."/>
            <person name="Banfield J.F."/>
        </authorList>
    </citation>
    <scope>NUCLEOTIDE SEQUENCE</scope>
    <source>
        <strain evidence="4">RIFCSPLOWO2_01_FULL_AR10_48_17</strain>
    </source>
</reference>
<dbReference type="Pfam" id="PF00300">
    <property type="entry name" value="His_Phos_1"/>
    <property type="match status" value="1"/>
</dbReference>
<dbReference type="AlphaFoldDB" id="A0A8T4LD86"/>
<feature type="binding site" evidence="3">
    <location>
        <begin position="8"/>
        <end position="15"/>
    </location>
    <ligand>
        <name>substrate</name>
    </ligand>
</feature>
<dbReference type="InterPro" id="IPR013078">
    <property type="entry name" value="His_Pase_superF_clade-1"/>
</dbReference>
<evidence type="ECO:0000256" key="1">
    <source>
        <dbReference type="ARBA" id="ARBA00022801"/>
    </source>
</evidence>
<dbReference type="SUPFAM" id="SSF53254">
    <property type="entry name" value="Phosphoglycerate mutase-like"/>
    <property type="match status" value="1"/>
</dbReference>
<accession>A0A8T4LD86</accession>
<gene>
    <name evidence="4" type="ORF">J4215_01740</name>
</gene>
<dbReference type="GO" id="GO:0005829">
    <property type="term" value="C:cytosol"/>
    <property type="evidence" value="ECO:0007669"/>
    <property type="project" value="TreeGrafter"/>
</dbReference>
<keyword evidence="1" id="KW-0378">Hydrolase</keyword>
<dbReference type="SMART" id="SM00855">
    <property type="entry name" value="PGAM"/>
    <property type="match status" value="1"/>
</dbReference>
<dbReference type="InterPro" id="IPR029033">
    <property type="entry name" value="His_PPase_superfam"/>
</dbReference>
<organism evidence="4 5">
    <name type="scientific">Candidatus Iainarchaeum sp</name>
    <dbReference type="NCBI Taxonomy" id="3101447"/>
    <lineage>
        <taxon>Archaea</taxon>
        <taxon>Candidatus Iainarchaeota</taxon>
        <taxon>Candidatus Iainarchaeia</taxon>
        <taxon>Candidatus Iainarchaeales</taxon>
        <taxon>Candidatus Iainarchaeaceae</taxon>
        <taxon>Candidatus Iainarchaeum</taxon>
    </lineage>
</organism>
<dbReference type="InterPro" id="IPR051695">
    <property type="entry name" value="Phosphoglycerate_Mutase"/>
</dbReference>
<reference evidence="4" key="1">
    <citation type="submission" date="2021-03" db="EMBL/GenBank/DDBJ databases">
        <authorList>
            <person name="Jaffe A."/>
        </authorList>
    </citation>
    <scope>NUCLEOTIDE SEQUENCE</scope>
    <source>
        <strain evidence="4">RIFCSPLOWO2_01_FULL_AR10_48_17</strain>
    </source>
</reference>
<sequence>MLRLILVRHGETECNVKDIGKDADDPLTILGINQAKKLALRLKDEKIDAVYVSDYPRAVETAKEILKFHFELKPVYSPLLRERSLGDAVGLPLSVIRKERQESGVPYAKHRTKNGESFLDAQKRALDLIEELKKKHSNQTVLLVGHGVWMSTLIAFFFELEPTLEEFHKIHPKNTAVSVLEIEEGKKPHFSVLNCTKHLG</sequence>
<name>A0A8T4LD86_9ARCH</name>
<dbReference type="Proteomes" id="UP000675968">
    <property type="component" value="Unassembled WGS sequence"/>
</dbReference>
<dbReference type="GO" id="GO:0043456">
    <property type="term" value="P:regulation of pentose-phosphate shunt"/>
    <property type="evidence" value="ECO:0007669"/>
    <property type="project" value="TreeGrafter"/>
</dbReference>
<evidence type="ECO:0000313" key="5">
    <source>
        <dbReference type="Proteomes" id="UP000675968"/>
    </source>
</evidence>
<dbReference type="GO" id="GO:0004331">
    <property type="term" value="F:fructose-2,6-bisphosphate 2-phosphatase activity"/>
    <property type="evidence" value="ECO:0007669"/>
    <property type="project" value="TreeGrafter"/>
</dbReference>
<feature type="active site" description="Proton donor/acceptor" evidence="2">
    <location>
        <position position="82"/>
    </location>
</feature>
<dbReference type="PROSITE" id="PS00175">
    <property type="entry name" value="PG_MUTASE"/>
    <property type="match status" value="1"/>
</dbReference>
<dbReference type="EMBL" id="JAGVWC010000008">
    <property type="protein sequence ID" value="MBS3061285.1"/>
    <property type="molecule type" value="Genomic_DNA"/>
</dbReference>
<evidence type="ECO:0000313" key="4">
    <source>
        <dbReference type="EMBL" id="MBS3061285.1"/>
    </source>
</evidence>
<evidence type="ECO:0000256" key="2">
    <source>
        <dbReference type="PIRSR" id="PIRSR613078-1"/>
    </source>
</evidence>
<dbReference type="Gene3D" id="3.40.50.1240">
    <property type="entry name" value="Phosphoglycerate mutase-like"/>
    <property type="match status" value="1"/>
</dbReference>
<dbReference type="GO" id="GO:0045820">
    <property type="term" value="P:negative regulation of glycolytic process"/>
    <property type="evidence" value="ECO:0007669"/>
    <property type="project" value="TreeGrafter"/>
</dbReference>
<feature type="active site" description="Tele-phosphohistidine intermediate" evidence="2">
    <location>
        <position position="9"/>
    </location>
</feature>
<feature type="binding site" evidence="3">
    <location>
        <position position="57"/>
    </location>
    <ligand>
        <name>substrate</name>
    </ligand>
</feature>
<protein>
    <submittedName>
        <fullName evidence="4">Histidine phosphatase family protein</fullName>
    </submittedName>
</protein>
<dbReference type="CDD" id="cd07067">
    <property type="entry name" value="HP_PGM_like"/>
    <property type="match status" value="1"/>
</dbReference>
<evidence type="ECO:0000256" key="3">
    <source>
        <dbReference type="PIRSR" id="PIRSR613078-2"/>
    </source>
</evidence>
<comment type="caution">
    <text evidence="4">The sequence shown here is derived from an EMBL/GenBank/DDBJ whole genome shotgun (WGS) entry which is preliminary data.</text>
</comment>
<dbReference type="PANTHER" id="PTHR46517:SF1">
    <property type="entry name" value="FRUCTOSE-2,6-BISPHOSPHATASE TIGAR"/>
    <property type="match status" value="1"/>
</dbReference>
<proteinExistence type="predicted"/>
<dbReference type="InterPro" id="IPR001345">
    <property type="entry name" value="PG/BPGM_mutase_AS"/>
</dbReference>